<name>A0A315YHK2_RUMFL</name>
<organism evidence="3 4">
    <name type="scientific">Ruminococcus flavefaciens</name>
    <dbReference type="NCBI Taxonomy" id="1265"/>
    <lineage>
        <taxon>Bacteria</taxon>
        <taxon>Bacillati</taxon>
        <taxon>Bacillota</taxon>
        <taxon>Clostridia</taxon>
        <taxon>Eubacteriales</taxon>
        <taxon>Oscillospiraceae</taxon>
        <taxon>Ruminococcus</taxon>
    </lineage>
</organism>
<proteinExistence type="predicted"/>
<dbReference type="PROSITE" id="PS51736">
    <property type="entry name" value="RECOMBINASES_3"/>
    <property type="match status" value="1"/>
</dbReference>
<dbReference type="SMART" id="SM00857">
    <property type="entry name" value="Resolvase"/>
    <property type="match status" value="1"/>
</dbReference>
<evidence type="ECO:0000313" key="4">
    <source>
        <dbReference type="Proteomes" id="UP000245720"/>
    </source>
</evidence>
<evidence type="ECO:0000259" key="2">
    <source>
        <dbReference type="PROSITE" id="PS51737"/>
    </source>
</evidence>
<dbReference type="EMBL" id="QGDI01000013">
    <property type="protein sequence ID" value="PWJ10632.1"/>
    <property type="molecule type" value="Genomic_DNA"/>
</dbReference>
<dbReference type="PANTHER" id="PTHR30461">
    <property type="entry name" value="DNA-INVERTASE FROM LAMBDOID PROPHAGE"/>
    <property type="match status" value="1"/>
</dbReference>
<gene>
    <name evidence="3" type="ORF">IE37_02991</name>
</gene>
<feature type="domain" description="Resolvase/invertase-type recombinase catalytic" evidence="1">
    <location>
        <begin position="14"/>
        <end position="162"/>
    </location>
</feature>
<protein>
    <submittedName>
        <fullName evidence="3">DNA invertase Pin-like site-specific DNA recombinase</fullName>
    </submittedName>
</protein>
<dbReference type="InterPro" id="IPR038109">
    <property type="entry name" value="DNA_bind_recomb_sf"/>
</dbReference>
<dbReference type="PROSITE" id="PS51737">
    <property type="entry name" value="RECOMBINASE_DNA_BIND"/>
    <property type="match status" value="1"/>
</dbReference>
<dbReference type="CDD" id="cd00338">
    <property type="entry name" value="Ser_Recombinase"/>
    <property type="match status" value="1"/>
</dbReference>
<dbReference type="OrthoDB" id="9769353at2"/>
<evidence type="ECO:0000313" key="3">
    <source>
        <dbReference type="EMBL" id="PWJ10632.1"/>
    </source>
</evidence>
<comment type="caution">
    <text evidence="3">The sequence shown here is derived from an EMBL/GenBank/DDBJ whole genome shotgun (WGS) entry which is preliminary data.</text>
</comment>
<dbReference type="Gene3D" id="3.40.50.1390">
    <property type="entry name" value="Resolvase, N-terminal catalytic domain"/>
    <property type="match status" value="1"/>
</dbReference>
<dbReference type="RefSeq" id="WP_109727679.1">
    <property type="nucleotide sequence ID" value="NZ_QGDI01000013.1"/>
</dbReference>
<dbReference type="Proteomes" id="UP000245720">
    <property type="component" value="Unassembled WGS sequence"/>
</dbReference>
<evidence type="ECO:0000259" key="1">
    <source>
        <dbReference type="PROSITE" id="PS51736"/>
    </source>
</evidence>
<dbReference type="InterPro" id="IPR036162">
    <property type="entry name" value="Resolvase-like_N_sf"/>
</dbReference>
<dbReference type="InterPro" id="IPR050639">
    <property type="entry name" value="SSR_resolvase"/>
</dbReference>
<dbReference type="Pfam" id="PF00239">
    <property type="entry name" value="Resolvase"/>
    <property type="match status" value="1"/>
</dbReference>
<dbReference type="GO" id="GO:0003677">
    <property type="term" value="F:DNA binding"/>
    <property type="evidence" value="ECO:0007669"/>
    <property type="project" value="InterPro"/>
</dbReference>
<accession>A0A315YHK2</accession>
<feature type="domain" description="Recombinase" evidence="2">
    <location>
        <begin position="170"/>
        <end position="295"/>
    </location>
</feature>
<dbReference type="InterPro" id="IPR011109">
    <property type="entry name" value="DNA_bind_recombinase_dom"/>
</dbReference>
<dbReference type="Pfam" id="PF07508">
    <property type="entry name" value="Recombinase"/>
    <property type="match status" value="1"/>
</dbReference>
<dbReference type="PANTHER" id="PTHR30461:SF23">
    <property type="entry name" value="DNA RECOMBINASE-RELATED"/>
    <property type="match status" value="1"/>
</dbReference>
<dbReference type="AlphaFoldDB" id="A0A315YHK2"/>
<dbReference type="Gene3D" id="3.90.1750.20">
    <property type="entry name" value="Putative Large Serine Recombinase, Chain B, Domain 2"/>
    <property type="match status" value="1"/>
</dbReference>
<dbReference type="GO" id="GO:0000150">
    <property type="term" value="F:DNA strand exchange activity"/>
    <property type="evidence" value="ECO:0007669"/>
    <property type="project" value="InterPro"/>
</dbReference>
<dbReference type="InterPro" id="IPR006119">
    <property type="entry name" value="Resolv_N"/>
</dbReference>
<sequence length="602" mass="69035">MYNNIMLDRNRPRQVVFYGRVSTDHEAQLSALENQIQWYEDQKKYHPNWNVVDRYIDEGITGTQAKKRPSFLRMIADAKNGKFDLIVTREVCRFARNTMDTLSFTRELRNIGVEVFFVEDNIWTMDGDGELRLSLMATLAQDESRKVSERVRAGQMVSREKGILYGNGNILGYNKVGETYVVDPEQAETVRMIFDLYLQGLGGKKIGDELTRLHYKNASGAVKWDSGNILRIIRNATYMGRVVYNKSHNNNYLDQRRIINQDEDTYIIGEKKFEAIIDEDKWYKANAMRRSKKKPTLVVGGTVLRSRCNPSTNMWTNKLICSCGSGFRRDLWGKNKAGVPSWGYRCYNKLNHGSAKVRREARLDTTDFCEMKMLPQWRLDLIAEHIFEDTFVNKRAVFAKVLELVKKYYRPDDTSPETHKSDSEILAEIKALESKIDNLIDMRAEGVLTKESFTQKHSKIQAEIGEKKRLLNVSAEEVPKDNAESFKASIRNIEQTLHAMSDFKGGASAAFMDKLISSVQVVNSNSYIFNIRYSENYTGAIKGNVNGRRNKAVVNIDEITGSPDGESASRKRKNACPDDQPYRLLSLTRINYNSSELICTYD</sequence>
<reference evidence="3 4" key="1">
    <citation type="submission" date="2018-05" db="EMBL/GenBank/DDBJ databases">
        <title>The Hungate 1000. A catalogue of reference genomes from the rumen microbiome.</title>
        <authorList>
            <person name="Kelly W."/>
        </authorList>
    </citation>
    <scope>NUCLEOTIDE SEQUENCE [LARGE SCALE GENOMIC DNA]</scope>
    <source>
        <strain evidence="3 4">SAb67</strain>
    </source>
</reference>
<dbReference type="SUPFAM" id="SSF53041">
    <property type="entry name" value="Resolvase-like"/>
    <property type="match status" value="1"/>
</dbReference>